<proteinExistence type="predicted"/>
<name>A0A448UAL9_9NEIS</name>
<keyword evidence="4" id="KW-1185">Reference proteome</keyword>
<evidence type="ECO:0000313" key="4">
    <source>
        <dbReference type="Proteomes" id="UP000268229"/>
    </source>
</evidence>
<dbReference type="InterPro" id="IPR018637">
    <property type="entry name" value="DUF2059"/>
</dbReference>
<keyword evidence="1" id="KW-0732">Signal</keyword>
<evidence type="ECO:0000313" key="3">
    <source>
        <dbReference type="EMBL" id="VEJ20938.1"/>
    </source>
</evidence>
<gene>
    <name evidence="3" type="ORF">NCTC12227_00660</name>
</gene>
<protein>
    <submittedName>
        <fullName evidence="3">Periplasmic protein</fullName>
    </submittedName>
</protein>
<sequence length="180" mass="20477">MKMKNKWALAATLCLAASSVWAAEASKASLEKLFEVQQFDKMLDEMNRNVPSFAKEQLQSQDWFKQIPAAKRDAVAAKINRYAEQMVKQMNTSQMRAEIRKVGIEGGAKVLTQEEVDALIKFYSSPIGKSINAKMPQYLQAVMVPMNNLMQKQLNDYQQQNAPRLKREINQLICGKDECN</sequence>
<feature type="signal peptide" evidence="1">
    <location>
        <begin position="1"/>
        <end position="22"/>
    </location>
</feature>
<dbReference type="STRING" id="326522.BWD08_07035"/>
<evidence type="ECO:0000256" key="1">
    <source>
        <dbReference type="SAM" id="SignalP"/>
    </source>
</evidence>
<dbReference type="EMBL" id="LR134516">
    <property type="protein sequence ID" value="VEJ20938.1"/>
    <property type="molecule type" value="Genomic_DNA"/>
</dbReference>
<organism evidence="3 4">
    <name type="scientific">Neisseria animaloris</name>
    <dbReference type="NCBI Taxonomy" id="326522"/>
    <lineage>
        <taxon>Bacteria</taxon>
        <taxon>Pseudomonadati</taxon>
        <taxon>Pseudomonadota</taxon>
        <taxon>Betaproteobacteria</taxon>
        <taxon>Neisseriales</taxon>
        <taxon>Neisseriaceae</taxon>
        <taxon>Neisseria</taxon>
    </lineage>
</organism>
<dbReference type="KEGG" id="nani:NCTC12227_00660"/>
<feature type="domain" description="DUF2059" evidence="2">
    <location>
        <begin position="108"/>
        <end position="152"/>
    </location>
</feature>
<accession>A0A448UAL9</accession>
<evidence type="ECO:0000259" key="2">
    <source>
        <dbReference type="Pfam" id="PF09832"/>
    </source>
</evidence>
<dbReference type="Pfam" id="PF09832">
    <property type="entry name" value="DUF2059"/>
    <property type="match status" value="1"/>
</dbReference>
<reference evidence="3 4" key="1">
    <citation type="submission" date="2018-12" db="EMBL/GenBank/DDBJ databases">
        <authorList>
            <consortium name="Pathogen Informatics"/>
        </authorList>
    </citation>
    <scope>NUCLEOTIDE SEQUENCE [LARGE SCALE GENOMIC DNA]</scope>
    <source>
        <strain evidence="3 4">NCTC12227</strain>
    </source>
</reference>
<dbReference type="RefSeq" id="WP_232012728.1">
    <property type="nucleotide sequence ID" value="NZ_LR134516.1"/>
</dbReference>
<dbReference type="AlphaFoldDB" id="A0A448UAL9"/>
<feature type="chain" id="PRO_5019288975" evidence="1">
    <location>
        <begin position="23"/>
        <end position="180"/>
    </location>
</feature>
<dbReference type="Proteomes" id="UP000268229">
    <property type="component" value="Chromosome"/>
</dbReference>